<evidence type="ECO:0000313" key="5">
    <source>
        <dbReference type="Proteomes" id="UP000591073"/>
    </source>
</evidence>
<evidence type="ECO:0000256" key="1">
    <source>
        <dbReference type="ARBA" id="ARBA00022734"/>
    </source>
</evidence>
<feature type="non-terminal residue" evidence="4">
    <location>
        <position position="287"/>
    </location>
</feature>
<sequence>AALPIPASSPERAVVLLYVLLALTFVIFTVLTIVNLQRVSAVWEALEQARMQSESSHTTAWHNLSEVQLTLGITSHPKMLPGTCRTLDTSREVENVQRKVTQCKAECGKELSDRLRTLEQRDVLGPVQRQLAEVKQAQSRASSLLNTALEQMRGLSDILCLKCPAGWEQFAKTCYYFSSNTKTWLGAKEFCGSYNAHLAIVNSEQENKFLANHVMDNRVFWLGLTDMHTEGSWQWVDGRSLSMSFWNTGEPNNAGQHGEDCASIYANGRWNDAICSNTERWICERSC</sequence>
<dbReference type="EMBL" id="VXAP01001426">
    <property type="protein sequence ID" value="NXL40218.1"/>
    <property type="molecule type" value="Genomic_DNA"/>
</dbReference>
<dbReference type="InterPro" id="IPR050111">
    <property type="entry name" value="C-type_lectin/snaclec_domain"/>
</dbReference>
<name>A0A7L0SF31_GLABR</name>
<feature type="domain" description="C-type lectin" evidence="3">
    <location>
        <begin position="170"/>
        <end position="284"/>
    </location>
</feature>
<proteinExistence type="predicted"/>
<feature type="transmembrane region" description="Helical" evidence="2">
    <location>
        <begin position="15"/>
        <end position="36"/>
    </location>
</feature>
<dbReference type="Pfam" id="PF00059">
    <property type="entry name" value="Lectin_C"/>
    <property type="match status" value="1"/>
</dbReference>
<dbReference type="CDD" id="cd03590">
    <property type="entry name" value="CLECT_DC-SIGN_like"/>
    <property type="match status" value="1"/>
</dbReference>
<dbReference type="InterPro" id="IPR016187">
    <property type="entry name" value="CTDL_fold"/>
</dbReference>
<evidence type="ECO:0000259" key="3">
    <source>
        <dbReference type="PROSITE" id="PS50041"/>
    </source>
</evidence>
<gene>
    <name evidence="4" type="primary">Clec17a_1</name>
    <name evidence="4" type="ORF">GLABRA_R04439</name>
</gene>
<dbReference type="AlphaFoldDB" id="A0A7L0SF31"/>
<evidence type="ECO:0000313" key="4">
    <source>
        <dbReference type="EMBL" id="NXL40218.1"/>
    </source>
</evidence>
<accession>A0A7L0SF31</accession>
<keyword evidence="2" id="KW-0472">Membrane</keyword>
<dbReference type="InterPro" id="IPR016186">
    <property type="entry name" value="C-type_lectin-like/link_sf"/>
</dbReference>
<dbReference type="Gene3D" id="3.10.100.10">
    <property type="entry name" value="Mannose-Binding Protein A, subunit A"/>
    <property type="match status" value="1"/>
</dbReference>
<dbReference type="GO" id="GO:0030246">
    <property type="term" value="F:carbohydrate binding"/>
    <property type="evidence" value="ECO:0007669"/>
    <property type="project" value="UniProtKB-KW"/>
</dbReference>
<dbReference type="PANTHER" id="PTHR22803">
    <property type="entry name" value="MANNOSE, PHOSPHOLIPASE, LECTIN RECEPTOR RELATED"/>
    <property type="match status" value="1"/>
</dbReference>
<dbReference type="OrthoDB" id="2142683at2759"/>
<keyword evidence="1" id="KW-0430">Lectin</keyword>
<keyword evidence="5" id="KW-1185">Reference proteome</keyword>
<protein>
    <submittedName>
        <fullName evidence="4">CL17A protein</fullName>
    </submittedName>
</protein>
<dbReference type="SMART" id="SM00034">
    <property type="entry name" value="CLECT"/>
    <property type="match status" value="1"/>
</dbReference>
<feature type="non-terminal residue" evidence="4">
    <location>
        <position position="1"/>
    </location>
</feature>
<reference evidence="4 5" key="1">
    <citation type="submission" date="2019-09" db="EMBL/GenBank/DDBJ databases">
        <title>Bird 10,000 Genomes (B10K) Project - Family phase.</title>
        <authorList>
            <person name="Zhang G."/>
        </authorList>
    </citation>
    <scope>NUCLEOTIDE SEQUENCE [LARGE SCALE GENOMIC DNA]</scope>
    <source>
        <strain evidence="4">B10K-DU-008-63</strain>
    </source>
</reference>
<keyword evidence="2" id="KW-1133">Transmembrane helix</keyword>
<dbReference type="PROSITE" id="PS50041">
    <property type="entry name" value="C_TYPE_LECTIN_2"/>
    <property type="match status" value="1"/>
</dbReference>
<dbReference type="SUPFAM" id="SSF56436">
    <property type="entry name" value="C-type lectin-like"/>
    <property type="match status" value="1"/>
</dbReference>
<organism evidence="4 5">
    <name type="scientific">Glaucidium brasilianum</name>
    <name type="common">Ferruginous pygmy-owl</name>
    <dbReference type="NCBI Taxonomy" id="78217"/>
    <lineage>
        <taxon>Eukaryota</taxon>
        <taxon>Metazoa</taxon>
        <taxon>Chordata</taxon>
        <taxon>Craniata</taxon>
        <taxon>Vertebrata</taxon>
        <taxon>Euteleostomi</taxon>
        <taxon>Archelosauria</taxon>
        <taxon>Archosauria</taxon>
        <taxon>Dinosauria</taxon>
        <taxon>Saurischia</taxon>
        <taxon>Theropoda</taxon>
        <taxon>Coelurosauria</taxon>
        <taxon>Aves</taxon>
        <taxon>Neognathae</taxon>
        <taxon>Neoaves</taxon>
        <taxon>Telluraves</taxon>
        <taxon>Strigiformes</taxon>
        <taxon>Strigidae</taxon>
        <taxon>Glaucidium</taxon>
    </lineage>
</organism>
<keyword evidence="2" id="KW-0812">Transmembrane</keyword>
<dbReference type="Proteomes" id="UP000591073">
    <property type="component" value="Unassembled WGS sequence"/>
</dbReference>
<dbReference type="InterPro" id="IPR033989">
    <property type="entry name" value="CD209-like_CTLD"/>
</dbReference>
<dbReference type="InterPro" id="IPR001304">
    <property type="entry name" value="C-type_lectin-like"/>
</dbReference>
<comment type="caution">
    <text evidence="4">The sequence shown here is derived from an EMBL/GenBank/DDBJ whole genome shotgun (WGS) entry which is preliminary data.</text>
</comment>
<evidence type="ECO:0000256" key="2">
    <source>
        <dbReference type="SAM" id="Phobius"/>
    </source>
</evidence>